<dbReference type="OrthoDB" id="9802051at2"/>
<dbReference type="STRING" id="1678841.TBC1_11872"/>
<dbReference type="SUPFAM" id="SSF110849">
    <property type="entry name" value="ParB/Sulfiredoxin"/>
    <property type="match status" value="1"/>
</dbReference>
<dbReference type="NCBIfam" id="TIGR00180">
    <property type="entry name" value="parB_part"/>
    <property type="match status" value="1"/>
</dbReference>
<accession>A0A0S7BR36</accession>
<dbReference type="Pfam" id="PF17762">
    <property type="entry name" value="HTH_ParB"/>
    <property type="match status" value="1"/>
</dbReference>
<evidence type="ECO:0000256" key="2">
    <source>
        <dbReference type="ARBA" id="ARBA00022829"/>
    </source>
</evidence>
<dbReference type="AlphaFoldDB" id="A0A0S7BR36"/>
<dbReference type="PANTHER" id="PTHR33375:SF1">
    <property type="entry name" value="CHROMOSOME-PARTITIONING PROTEIN PARB-RELATED"/>
    <property type="match status" value="1"/>
</dbReference>
<feature type="domain" description="ParB-like N-terminal" evidence="4">
    <location>
        <begin position="38"/>
        <end position="128"/>
    </location>
</feature>
<evidence type="ECO:0000256" key="3">
    <source>
        <dbReference type="ARBA" id="ARBA00023125"/>
    </source>
</evidence>
<keyword evidence="6" id="KW-1185">Reference proteome</keyword>
<dbReference type="Proteomes" id="UP000053091">
    <property type="component" value="Unassembled WGS sequence"/>
</dbReference>
<dbReference type="PATRIC" id="fig|1678841.3.peg.988"/>
<keyword evidence="2" id="KW-0159">Chromosome partition</keyword>
<name>A0A0S7BR36_9BACT</name>
<dbReference type="FunFam" id="3.90.1530.30:FF:000001">
    <property type="entry name" value="Chromosome partitioning protein ParB"/>
    <property type="match status" value="1"/>
</dbReference>
<dbReference type="PANTHER" id="PTHR33375">
    <property type="entry name" value="CHROMOSOME-PARTITIONING PROTEIN PARB-RELATED"/>
    <property type="match status" value="1"/>
</dbReference>
<dbReference type="CDD" id="cd16393">
    <property type="entry name" value="SPO0J_N"/>
    <property type="match status" value="1"/>
</dbReference>
<protein>
    <submittedName>
        <fullName evidence="5">ParB/RepB/Spo0J family partition protein</fullName>
    </submittedName>
</protein>
<proteinExistence type="inferred from homology"/>
<dbReference type="InterPro" id="IPR057240">
    <property type="entry name" value="ParB_dimer_C"/>
</dbReference>
<organism evidence="5">
    <name type="scientific">Lentimicrobium saccharophilum</name>
    <dbReference type="NCBI Taxonomy" id="1678841"/>
    <lineage>
        <taxon>Bacteria</taxon>
        <taxon>Pseudomonadati</taxon>
        <taxon>Bacteroidota</taxon>
        <taxon>Bacteroidia</taxon>
        <taxon>Bacteroidales</taxon>
        <taxon>Lentimicrobiaceae</taxon>
        <taxon>Lentimicrobium</taxon>
    </lineage>
</organism>
<dbReference type="Gene3D" id="3.90.1530.30">
    <property type="match status" value="1"/>
</dbReference>
<dbReference type="GO" id="GO:0007059">
    <property type="term" value="P:chromosome segregation"/>
    <property type="evidence" value="ECO:0007669"/>
    <property type="project" value="UniProtKB-KW"/>
</dbReference>
<dbReference type="EMBL" id="DF968182">
    <property type="protein sequence ID" value="GAP42733.1"/>
    <property type="molecule type" value="Genomic_DNA"/>
</dbReference>
<evidence type="ECO:0000313" key="5">
    <source>
        <dbReference type="EMBL" id="GAP42733.1"/>
    </source>
</evidence>
<dbReference type="GO" id="GO:0005694">
    <property type="term" value="C:chromosome"/>
    <property type="evidence" value="ECO:0007669"/>
    <property type="project" value="TreeGrafter"/>
</dbReference>
<dbReference type="Gene3D" id="1.10.10.2830">
    <property type="match status" value="1"/>
</dbReference>
<dbReference type="InterPro" id="IPR036086">
    <property type="entry name" value="ParB/Sulfiredoxin_sf"/>
</dbReference>
<dbReference type="SUPFAM" id="SSF109709">
    <property type="entry name" value="KorB DNA-binding domain-like"/>
    <property type="match status" value="1"/>
</dbReference>
<dbReference type="RefSeq" id="WP_062038995.1">
    <property type="nucleotide sequence ID" value="NZ_DF968182.1"/>
</dbReference>
<dbReference type="Pfam" id="PF23552">
    <property type="entry name" value="ParB_C"/>
    <property type="match status" value="1"/>
</dbReference>
<gene>
    <name evidence="5" type="ORF">TBC1_11872</name>
</gene>
<comment type="similarity">
    <text evidence="1">Belongs to the ParB family.</text>
</comment>
<evidence type="ECO:0000256" key="1">
    <source>
        <dbReference type="ARBA" id="ARBA00006295"/>
    </source>
</evidence>
<dbReference type="InterPro" id="IPR003115">
    <property type="entry name" value="ParB_N"/>
</dbReference>
<evidence type="ECO:0000259" key="4">
    <source>
        <dbReference type="SMART" id="SM00470"/>
    </source>
</evidence>
<sequence>MNPKKKALGRGLSAILESPETDITSSDISGNFVAGAIASLPLSQIEANPFQPREDFDQEALNELAASIKEQGIIQPITVRKMGYDKYQLISGERRLKASKLAGLDEIPCYIRIANDQQMLEMALVENIQRESLNALEIAISYQRLIEECELTQEELSQRVGKNRTTVTNYIRLLKLPAELQVAIRDNKISMGHARALINIDDEQTQIAILKNIITKDLSVREVEEIVRNLNKQPASRKEAPARELPREIEAIRENIAGKLDTKVNVTLNQKGKGNIVISFNSQKQLERILAELLSR</sequence>
<keyword evidence="3" id="KW-0238">DNA-binding</keyword>
<dbReference type="GO" id="GO:0003677">
    <property type="term" value="F:DNA binding"/>
    <property type="evidence" value="ECO:0007669"/>
    <property type="project" value="UniProtKB-KW"/>
</dbReference>
<dbReference type="FunFam" id="1.10.10.2830:FF:000001">
    <property type="entry name" value="Chromosome partitioning protein ParB"/>
    <property type="match status" value="1"/>
</dbReference>
<dbReference type="Pfam" id="PF02195">
    <property type="entry name" value="ParB_N"/>
    <property type="match status" value="1"/>
</dbReference>
<reference evidence="5" key="1">
    <citation type="journal article" date="2015" name="Genome Announc.">
        <title>Draft Genome Sequence of Bacteroidales Strain TBC1, a Novel Isolate from a Methanogenic Wastewater Treatment System.</title>
        <authorList>
            <person name="Tourlousse D.M."/>
            <person name="Matsuura N."/>
            <person name="Sun L."/>
            <person name="Toyonaga M."/>
            <person name="Kuroda K."/>
            <person name="Ohashi A."/>
            <person name="Cruz R."/>
            <person name="Yamaguchi T."/>
            <person name="Sekiguchi Y."/>
        </authorList>
    </citation>
    <scope>NUCLEOTIDE SEQUENCE [LARGE SCALE GENOMIC DNA]</scope>
    <source>
        <strain evidence="5">TBC1</strain>
    </source>
</reference>
<evidence type="ECO:0000313" key="6">
    <source>
        <dbReference type="Proteomes" id="UP000053091"/>
    </source>
</evidence>
<dbReference type="InterPro" id="IPR004437">
    <property type="entry name" value="ParB/RepB/Spo0J"/>
</dbReference>
<dbReference type="InterPro" id="IPR041468">
    <property type="entry name" value="HTH_ParB/Spo0J"/>
</dbReference>
<dbReference type="InterPro" id="IPR050336">
    <property type="entry name" value="Chromosome_partition/occlusion"/>
</dbReference>
<dbReference type="SMART" id="SM00470">
    <property type="entry name" value="ParB"/>
    <property type="match status" value="1"/>
</dbReference>